<dbReference type="PANTHER" id="PTHR43401:SF2">
    <property type="entry name" value="L-THREONINE 3-DEHYDROGENASE"/>
    <property type="match status" value="1"/>
</dbReference>
<comment type="similarity">
    <text evidence="4">Belongs to the zinc-containing alcohol dehydrogenase family.</text>
</comment>
<dbReference type="GO" id="GO:0008743">
    <property type="term" value="F:L-threonine 3-dehydrogenase activity"/>
    <property type="evidence" value="ECO:0007669"/>
    <property type="project" value="UniProtKB-EC"/>
</dbReference>
<evidence type="ECO:0000259" key="5">
    <source>
        <dbReference type="SMART" id="SM00829"/>
    </source>
</evidence>
<dbReference type="AlphaFoldDB" id="A0A9E2BEZ7"/>
<proteinExistence type="inferred from homology"/>
<dbReference type="Gene3D" id="3.40.50.720">
    <property type="entry name" value="NAD(P)-binding Rossmann-like Domain"/>
    <property type="match status" value="1"/>
</dbReference>
<dbReference type="NCBIfam" id="NF003808">
    <property type="entry name" value="PRK05396.1"/>
    <property type="match status" value="1"/>
</dbReference>
<comment type="caution">
    <text evidence="6">The sequence shown here is derived from an EMBL/GenBank/DDBJ whole genome shotgun (WGS) entry which is preliminary data.</text>
</comment>
<name>A0A9E2BEZ7_PSYF1</name>
<evidence type="ECO:0000256" key="1">
    <source>
        <dbReference type="ARBA" id="ARBA00022723"/>
    </source>
</evidence>
<evidence type="ECO:0000313" key="7">
    <source>
        <dbReference type="Proteomes" id="UP000811545"/>
    </source>
</evidence>
<dbReference type="EC" id="1.1.1.103" evidence="6"/>
<dbReference type="Gene3D" id="3.90.180.10">
    <property type="entry name" value="Medium-chain alcohol dehydrogenases, catalytic domain"/>
    <property type="match status" value="1"/>
</dbReference>
<dbReference type="PANTHER" id="PTHR43401">
    <property type="entry name" value="L-THREONINE 3-DEHYDROGENASE"/>
    <property type="match status" value="1"/>
</dbReference>
<dbReference type="EMBL" id="QLTW01000006">
    <property type="protein sequence ID" value="MBT9144393.1"/>
    <property type="molecule type" value="Genomic_DNA"/>
</dbReference>
<dbReference type="SUPFAM" id="SSF50129">
    <property type="entry name" value="GroES-like"/>
    <property type="match status" value="1"/>
</dbReference>
<dbReference type="SMART" id="SM00829">
    <property type="entry name" value="PKS_ER"/>
    <property type="match status" value="1"/>
</dbReference>
<evidence type="ECO:0000256" key="4">
    <source>
        <dbReference type="RuleBase" id="RU361277"/>
    </source>
</evidence>
<organism evidence="6 7">
    <name type="scientific">Psychracetigena formicireducens</name>
    <dbReference type="NCBI Taxonomy" id="2986056"/>
    <lineage>
        <taxon>Bacteria</taxon>
        <taxon>Bacillati</taxon>
        <taxon>Candidatus Lithacetigenota</taxon>
        <taxon>Candidatus Psychracetigena</taxon>
    </lineage>
</organism>
<dbReference type="Pfam" id="PF00107">
    <property type="entry name" value="ADH_zinc_N"/>
    <property type="match status" value="1"/>
</dbReference>
<sequence length="344" mass="37255">MKALVKRNFEPGVSLMEVEKPTPSKNEALIKVSYSSICGTDLHIYKSDVWARSRIKPPLITGHEMGGIVVETGSEVTQVKVGDRVAVETHIVDWSCTLCRQGKAHLCSSTRILGIDCNGSFAEFVSIPETNLIVNSPIVPDEFLPLEEPLGNAVHAASITQVSGKNVLIVGGGPLGLLLLLVLKGYGASQVIVSELNDYRLTLAKNLGADLVIKPDELNLLNIAKEATRGEGVDVSFDMSGHPLGINDALKALKPGGHMVFFGLPTSDISLNITDDIIFKGITLHGVIGRQMFTTWYEVLSLLENKKIDLSPLITHRFPLSEIDKAMEVMSQGRSGKIILNPEL</sequence>
<dbReference type="InterPro" id="IPR013154">
    <property type="entry name" value="ADH-like_N"/>
</dbReference>
<dbReference type="PROSITE" id="PS00059">
    <property type="entry name" value="ADH_ZINC"/>
    <property type="match status" value="1"/>
</dbReference>
<comment type="cofactor">
    <cofactor evidence="4">
        <name>Zn(2+)</name>
        <dbReference type="ChEBI" id="CHEBI:29105"/>
    </cofactor>
</comment>
<gene>
    <name evidence="6" type="primary">tdh</name>
    <name evidence="6" type="ORF">DDT42_00234</name>
</gene>
<reference evidence="6 7" key="1">
    <citation type="journal article" date="2021" name="bioRxiv">
        <title>Unique metabolic strategies in Hadean analogues reveal hints for primordial physiology.</title>
        <authorList>
            <person name="Nobu M.K."/>
            <person name="Nakai R."/>
            <person name="Tamazawa S."/>
            <person name="Mori H."/>
            <person name="Toyoda A."/>
            <person name="Ijiri A."/>
            <person name="Suzuki S."/>
            <person name="Kurokawa K."/>
            <person name="Kamagata Y."/>
            <person name="Tamaki H."/>
        </authorList>
    </citation>
    <scope>NUCLEOTIDE SEQUENCE [LARGE SCALE GENOMIC DNA]</scope>
    <source>
        <strain evidence="6">BS525</strain>
    </source>
</reference>
<dbReference type="InterPro" id="IPR036291">
    <property type="entry name" value="NAD(P)-bd_dom_sf"/>
</dbReference>
<feature type="domain" description="Enoyl reductase (ER)" evidence="5">
    <location>
        <begin position="12"/>
        <end position="340"/>
    </location>
</feature>
<dbReference type="InterPro" id="IPR013149">
    <property type="entry name" value="ADH-like_C"/>
</dbReference>
<dbReference type="InterPro" id="IPR011032">
    <property type="entry name" value="GroES-like_sf"/>
</dbReference>
<evidence type="ECO:0000256" key="2">
    <source>
        <dbReference type="ARBA" id="ARBA00022833"/>
    </source>
</evidence>
<keyword evidence="2 4" id="KW-0862">Zinc</keyword>
<keyword evidence="3 6" id="KW-0560">Oxidoreductase</keyword>
<dbReference type="SUPFAM" id="SSF51735">
    <property type="entry name" value="NAD(P)-binding Rossmann-fold domains"/>
    <property type="match status" value="1"/>
</dbReference>
<accession>A0A9E2BEZ7</accession>
<dbReference type="Proteomes" id="UP000811545">
    <property type="component" value="Unassembled WGS sequence"/>
</dbReference>
<dbReference type="InterPro" id="IPR020843">
    <property type="entry name" value="ER"/>
</dbReference>
<evidence type="ECO:0000313" key="6">
    <source>
        <dbReference type="EMBL" id="MBT9144393.1"/>
    </source>
</evidence>
<dbReference type="InterPro" id="IPR050129">
    <property type="entry name" value="Zn_alcohol_dh"/>
</dbReference>
<keyword evidence="1 4" id="KW-0479">Metal-binding</keyword>
<protein>
    <submittedName>
        <fullName evidence="6">L-threonine 3-dehydrogenase</fullName>
        <ecNumber evidence="6">1.1.1.103</ecNumber>
    </submittedName>
</protein>
<dbReference type="InterPro" id="IPR002328">
    <property type="entry name" value="ADH_Zn_CS"/>
</dbReference>
<dbReference type="GO" id="GO:0008270">
    <property type="term" value="F:zinc ion binding"/>
    <property type="evidence" value="ECO:0007669"/>
    <property type="project" value="InterPro"/>
</dbReference>
<dbReference type="Pfam" id="PF08240">
    <property type="entry name" value="ADH_N"/>
    <property type="match status" value="1"/>
</dbReference>
<evidence type="ECO:0000256" key="3">
    <source>
        <dbReference type="ARBA" id="ARBA00023002"/>
    </source>
</evidence>